<dbReference type="SMART" id="SM00267">
    <property type="entry name" value="GGDEF"/>
    <property type="match status" value="1"/>
</dbReference>
<dbReference type="SUPFAM" id="SSF141868">
    <property type="entry name" value="EAL domain-like"/>
    <property type="match status" value="1"/>
</dbReference>
<dbReference type="RefSeq" id="WP_116223754.1">
    <property type="nucleotide sequence ID" value="NZ_AP018437.1"/>
</dbReference>
<dbReference type="Pfam" id="PF00990">
    <property type="entry name" value="GGDEF"/>
    <property type="match status" value="1"/>
</dbReference>
<dbReference type="OrthoDB" id="158981at2"/>
<organism evidence="4 5">
    <name type="scientific">Pelolinea submarina</name>
    <dbReference type="NCBI Taxonomy" id="913107"/>
    <lineage>
        <taxon>Bacteria</taxon>
        <taxon>Bacillati</taxon>
        <taxon>Chloroflexota</taxon>
        <taxon>Anaerolineae</taxon>
        <taxon>Anaerolineales</taxon>
        <taxon>Anaerolineaceae</taxon>
        <taxon>Pelolinea</taxon>
    </lineage>
</organism>
<keyword evidence="5" id="KW-1185">Reference proteome</keyword>
<feature type="transmembrane region" description="Helical" evidence="1">
    <location>
        <begin position="98"/>
        <end position="117"/>
    </location>
</feature>
<dbReference type="SMART" id="SM00052">
    <property type="entry name" value="EAL"/>
    <property type="match status" value="1"/>
</dbReference>
<dbReference type="SUPFAM" id="SSF55073">
    <property type="entry name" value="Nucleotide cyclase"/>
    <property type="match status" value="1"/>
</dbReference>
<dbReference type="NCBIfam" id="TIGR00254">
    <property type="entry name" value="GGDEF"/>
    <property type="match status" value="1"/>
</dbReference>
<comment type="caution">
    <text evidence="4">The sequence shown here is derived from an EMBL/GenBank/DDBJ whole genome shotgun (WGS) entry which is preliminary data.</text>
</comment>
<feature type="domain" description="EAL" evidence="2">
    <location>
        <begin position="405"/>
        <end position="661"/>
    </location>
</feature>
<name>A0A347ZU49_9CHLR</name>
<keyword evidence="1" id="KW-0812">Transmembrane</keyword>
<sequence>MIKNLFAHIHTAYTHISRVLSEFWLKPVTPAAGITVPSERRQVKLISTMLLVIAIAMTSGVVFMGFFSSNKVVGYVLAGAQVGMVAAYFVSRTRHYNLAALLALLILSIIPILNITLSRDHSAHALLILLIWNTLTILLSSTITTLRYTLIFIIINILTLLLIPLFVTSVTYANMTLPLIFNTVISLTILIFTRHRNLMEKDRTLELSRINEQLKVELSERKKAEKQLTHTALHDSLTNLPNRILFMDRLSQTLERAKRHEDFKYAVLFLDLDRFKVVNDSLGHKIGDRLLIESARRLSTCLRGEDTVARFGGDEFVILLEDILDTSDAIRIAERIQNEMSIPFDLDGYKAIIFVSTGIVIGNPSYHQPDDIVRDADIAMYRSKGKGLGRYEIFDSSMLDHVMTRLELETDLRKALNFQEFIVHYQPILEMKTQRIIGFEALVRWQHPTKGLIMPAEFISVAEETGLIVPIGYWVLDEACRQIHTWQAQFPASPPLSINVNLSPRQCAQPDLVWNISKILKKNELDGRHLKLELTESLIIDESGSAKTMLAGLRDLGIQVQIDDFGTGYSSLSYLHTLPIDTLKIDRSFISRLGTSANNTEIVQTMFSLAHNLGMKVIAEGVETNEQLSSLQTMQCDFVQGFLFAKPVNSLEAGALLNKPHAQPGSE</sequence>
<dbReference type="PANTHER" id="PTHR44757:SF2">
    <property type="entry name" value="BIOFILM ARCHITECTURE MAINTENANCE PROTEIN MBAA"/>
    <property type="match status" value="1"/>
</dbReference>
<accession>A0A347ZU49</accession>
<feature type="domain" description="GGDEF" evidence="3">
    <location>
        <begin position="263"/>
        <end position="396"/>
    </location>
</feature>
<dbReference type="Gene3D" id="3.20.20.450">
    <property type="entry name" value="EAL domain"/>
    <property type="match status" value="1"/>
</dbReference>
<dbReference type="Proteomes" id="UP000256388">
    <property type="component" value="Unassembled WGS sequence"/>
</dbReference>
<dbReference type="FunFam" id="3.20.20.450:FF:000001">
    <property type="entry name" value="Cyclic di-GMP phosphodiesterase yahA"/>
    <property type="match status" value="1"/>
</dbReference>
<evidence type="ECO:0000259" key="2">
    <source>
        <dbReference type="PROSITE" id="PS50883"/>
    </source>
</evidence>
<feature type="transmembrane region" description="Helical" evidence="1">
    <location>
        <begin position="45"/>
        <end position="66"/>
    </location>
</feature>
<keyword evidence="1" id="KW-1133">Transmembrane helix</keyword>
<dbReference type="PANTHER" id="PTHR44757">
    <property type="entry name" value="DIGUANYLATE CYCLASE DGCP"/>
    <property type="match status" value="1"/>
</dbReference>
<feature type="transmembrane region" description="Helical" evidence="1">
    <location>
        <begin position="123"/>
        <end position="141"/>
    </location>
</feature>
<evidence type="ECO:0000313" key="4">
    <source>
        <dbReference type="EMBL" id="REG10586.1"/>
    </source>
</evidence>
<feature type="transmembrane region" description="Helical" evidence="1">
    <location>
        <begin position="72"/>
        <end position="91"/>
    </location>
</feature>
<dbReference type="Pfam" id="PF00563">
    <property type="entry name" value="EAL"/>
    <property type="match status" value="1"/>
</dbReference>
<dbReference type="EMBL" id="QUMS01000001">
    <property type="protein sequence ID" value="REG10586.1"/>
    <property type="molecule type" value="Genomic_DNA"/>
</dbReference>
<reference evidence="4 5" key="1">
    <citation type="submission" date="2018-08" db="EMBL/GenBank/DDBJ databases">
        <title>Genomic Encyclopedia of Type Strains, Phase IV (KMG-IV): sequencing the most valuable type-strain genomes for metagenomic binning, comparative biology and taxonomic classification.</title>
        <authorList>
            <person name="Goeker M."/>
        </authorList>
    </citation>
    <scope>NUCLEOTIDE SEQUENCE [LARGE SCALE GENOMIC DNA]</scope>
    <source>
        <strain evidence="4 5">DSM 23923</strain>
    </source>
</reference>
<dbReference type="PROSITE" id="PS50883">
    <property type="entry name" value="EAL"/>
    <property type="match status" value="1"/>
</dbReference>
<dbReference type="InterPro" id="IPR052155">
    <property type="entry name" value="Biofilm_reg_signaling"/>
</dbReference>
<evidence type="ECO:0000256" key="1">
    <source>
        <dbReference type="SAM" id="Phobius"/>
    </source>
</evidence>
<dbReference type="CDD" id="cd01948">
    <property type="entry name" value="EAL"/>
    <property type="match status" value="1"/>
</dbReference>
<dbReference type="InterPro" id="IPR001633">
    <property type="entry name" value="EAL_dom"/>
</dbReference>
<evidence type="ECO:0000313" key="5">
    <source>
        <dbReference type="Proteomes" id="UP000256388"/>
    </source>
</evidence>
<proteinExistence type="predicted"/>
<dbReference type="Gene3D" id="3.30.70.270">
    <property type="match status" value="1"/>
</dbReference>
<dbReference type="InterPro" id="IPR035919">
    <property type="entry name" value="EAL_sf"/>
</dbReference>
<dbReference type="PROSITE" id="PS50887">
    <property type="entry name" value="GGDEF"/>
    <property type="match status" value="1"/>
</dbReference>
<dbReference type="AlphaFoldDB" id="A0A347ZU49"/>
<feature type="transmembrane region" description="Helical" evidence="1">
    <location>
        <begin position="148"/>
        <end position="167"/>
    </location>
</feature>
<dbReference type="InterPro" id="IPR000160">
    <property type="entry name" value="GGDEF_dom"/>
</dbReference>
<dbReference type="CDD" id="cd01949">
    <property type="entry name" value="GGDEF"/>
    <property type="match status" value="1"/>
</dbReference>
<protein>
    <submittedName>
        <fullName evidence="4">Diguanylate cyclase (GGDEF)-like protein</fullName>
    </submittedName>
</protein>
<evidence type="ECO:0000259" key="3">
    <source>
        <dbReference type="PROSITE" id="PS50887"/>
    </source>
</evidence>
<dbReference type="InterPro" id="IPR029787">
    <property type="entry name" value="Nucleotide_cyclase"/>
</dbReference>
<keyword evidence="1" id="KW-0472">Membrane</keyword>
<gene>
    <name evidence="4" type="ORF">DFR64_0445</name>
</gene>
<dbReference type="InterPro" id="IPR043128">
    <property type="entry name" value="Rev_trsase/Diguanyl_cyclase"/>
</dbReference>